<evidence type="ECO:0000313" key="4">
    <source>
        <dbReference type="Proteomes" id="UP000199636"/>
    </source>
</evidence>
<accession>A0A1G8C0S7</accession>
<feature type="domain" description="Bacteriophage N4 adsorption protein A C-terminal" evidence="2">
    <location>
        <begin position="909"/>
        <end position="1048"/>
    </location>
</feature>
<evidence type="ECO:0000313" key="3">
    <source>
        <dbReference type="EMBL" id="SDH39056.1"/>
    </source>
</evidence>
<dbReference type="Proteomes" id="UP000199636">
    <property type="component" value="Unassembled WGS sequence"/>
</dbReference>
<dbReference type="EMBL" id="FNDS01000001">
    <property type="protein sequence ID" value="SDH39056.1"/>
    <property type="molecule type" value="Genomic_DNA"/>
</dbReference>
<evidence type="ECO:0000259" key="2">
    <source>
        <dbReference type="Pfam" id="PF13283"/>
    </source>
</evidence>
<sequence>MNLQRSALCGALLLAMGLPLAAQPLSDFETFRSYPYLDRAYREARQDNWAEVERLMRHLLISVPHNQEARTLLVQALAKQRHYADAEREARAQDDSVEQRRALLELRLDWIEQDPPAPRQVEDWMAHSDANQRVRLWQAYSLRLAKTAGPAGALQWLSQLPPDGDDRVLREARANWAEQLRDWDSTIDQLAPLAASRQLSAEDWQRLANAYAQRLDEAPLQALLGQAPSPAAARQARLALAERAIASGDQHMALRWLQSLPAADQAEPAQRQRLWELARQSDDSVLTQRLSNELQRPCLETVDWLSSRDHQAAVQQLRQCRPEENPQAWLVLAQRLQASDLLSSTRLAEPWDSARRERLVEAWLAEGKSAQAQAWLASQAQTPAVLRKRAELLQASGRKAEAADLWERFYRQTGDLRALDQASYLALESGREAHARELLEQAFDRHPGTLPAPLLQRLADLYTREGAPLEVARLQRLLARADANSRGQLLARLAESGHCDIVQRQVGDGPDSAGELRALGRCAMPSHPGSAVVYYQAALAKGDQASALPLAYALDAAGDPDGALRIWRSVPDQQLDRPARLTAARDALAAGDNPGAEHFWQSAERQSADDWQLGASIAAARQDFTEALRRQREALRHDPGAQHFYAAAGTAQSAGDSAQSSAWLAEALRREPDNPRYRADYGMRLAGADSPAQRRQAIPYLQRASRDYPEDYRLGETLAWRYDEIEDSAKAREELRRVIDLEQAPVAGDDEYGSLEARRFRQRRAHQVLSQRDNLTLASTWSPAGTSTNDFIRDDGSSGQHRRAASQNVQMAIWDHALGDEPTRNGSSLSLYGRALMGNEGRDRYGRFFATGVGLRYKPFGAANLNLYGELYRQNSLDENDFSGLHLLDLLSPSQVNQAARDHRNDGHTANDFLLRATASFFDQGEYRNDWRVDESQWNERFLYLDAAWWTHAGDHQWTSRYQQGHVWKLPTRSPQTLMPYAFGEFSAQDPNNLWRQDLRSGVGLRWQLWYGDDRYNAYRANIRVRTEYQFGMAGNLYEQANGWLLGMEVNF</sequence>
<dbReference type="Pfam" id="PF13283">
    <property type="entry name" value="NfrA_C"/>
    <property type="match status" value="1"/>
</dbReference>
<keyword evidence="1" id="KW-0732">Signal</keyword>
<dbReference type="RefSeq" id="WP_090260149.1">
    <property type="nucleotide sequence ID" value="NZ_FNDS01000001.1"/>
</dbReference>
<dbReference type="STRING" id="428992.SAMN05216272_101331"/>
<name>A0A1G8C0S7_9PSED</name>
<keyword evidence="4" id="KW-1185">Reference proteome</keyword>
<dbReference type="AlphaFoldDB" id="A0A1G8C0S7"/>
<dbReference type="OrthoDB" id="7312176at2"/>
<protein>
    <submittedName>
        <fullName evidence="3">Adsorption protein A</fullName>
    </submittedName>
</protein>
<dbReference type="InterPro" id="IPR011990">
    <property type="entry name" value="TPR-like_helical_dom_sf"/>
</dbReference>
<feature type="signal peptide" evidence="1">
    <location>
        <begin position="1"/>
        <end position="21"/>
    </location>
</feature>
<organism evidence="3 4">
    <name type="scientific">Pseudomonas panipatensis</name>
    <dbReference type="NCBI Taxonomy" id="428992"/>
    <lineage>
        <taxon>Bacteria</taxon>
        <taxon>Pseudomonadati</taxon>
        <taxon>Pseudomonadota</taxon>
        <taxon>Gammaproteobacteria</taxon>
        <taxon>Pseudomonadales</taxon>
        <taxon>Pseudomonadaceae</taxon>
        <taxon>Pseudomonas</taxon>
    </lineage>
</organism>
<dbReference type="SUPFAM" id="SSF48452">
    <property type="entry name" value="TPR-like"/>
    <property type="match status" value="1"/>
</dbReference>
<dbReference type="InterPro" id="IPR025137">
    <property type="entry name" value="NfrA_C"/>
</dbReference>
<proteinExistence type="predicted"/>
<dbReference type="PROSITE" id="PS50231">
    <property type="entry name" value="RICIN_B_LECTIN"/>
    <property type="match status" value="1"/>
</dbReference>
<feature type="chain" id="PRO_5011724277" evidence="1">
    <location>
        <begin position="22"/>
        <end position="1052"/>
    </location>
</feature>
<evidence type="ECO:0000256" key="1">
    <source>
        <dbReference type="SAM" id="SignalP"/>
    </source>
</evidence>
<gene>
    <name evidence="3" type="ORF">SAMN05216272_101331</name>
</gene>
<reference evidence="4" key="1">
    <citation type="submission" date="2016-10" db="EMBL/GenBank/DDBJ databases">
        <authorList>
            <person name="Varghese N."/>
            <person name="Submissions S."/>
        </authorList>
    </citation>
    <scope>NUCLEOTIDE SEQUENCE [LARGE SCALE GENOMIC DNA]</scope>
    <source>
        <strain evidence="4">CCM 7469</strain>
    </source>
</reference>
<dbReference type="Gene3D" id="1.25.40.10">
    <property type="entry name" value="Tetratricopeptide repeat domain"/>
    <property type="match status" value="1"/>
</dbReference>